<name>A0A0B2R012_GLYSO</name>
<protein>
    <submittedName>
        <fullName evidence="1">Uncharacterized protein</fullName>
    </submittedName>
</protein>
<dbReference type="EMBL" id="KN653476">
    <property type="protein sequence ID" value="KHN27236.1"/>
    <property type="molecule type" value="Genomic_DNA"/>
</dbReference>
<organism evidence="1">
    <name type="scientific">Glycine soja</name>
    <name type="common">Wild soybean</name>
    <dbReference type="NCBI Taxonomy" id="3848"/>
    <lineage>
        <taxon>Eukaryota</taxon>
        <taxon>Viridiplantae</taxon>
        <taxon>Streptophyta</taxon>
        <taxon>Embryophyta</taxon>
        <taxon>Tracheophyta</taxon>
        <taxon>Spermatophyta</taxon>
        <taxon>Magnoliopsida</taxon>
        <taxon>eudicotyledons</taxon>
        <taxon>Gunneridae</taxon>
        <taxon>Pentapetalae</taxon>
        <taxon>rosids</taxon>
        <taxon>fabids</taxon>
        <taxon>Fabales</taxon>
        <taxon>Fabaceae</taxon>
        <taxon>Papilionoideae</taxon>
        <taxon>50 kb inversion clade</taxon>
        <taxon>NPAAA clade</taxon>
        <taxon>indigoferoid/millettioid clade</taxon>
        <taxon>Phaseoleae</taxon>
        <taxon>Glycine</taxon>
        <taxon>Glycine subgen. Soja</taxon>
    </lineage>
</organism>
<sequence length="186" mass="21276">MSKQSTTSNEVTSRDKSEPNVIIVYSTSLGNAPLKCAQPTVVTRDQVQDMIRMAIESFVERQRQENEQFRLSMQNAITTQFSNLGVILLQNIQQAQMSMFGAVVAPVIVPALAPQPLEPSPHTFAPTPPLPHLHPHLLNLHHHFQLKNDYDVHTIYLFKPFFSYDNRGKIRNFDFKEFKCITFILL</sequence>
<accession>A0A0B2R012</accession>
<gene>
    <name evidence="1" type="ORF">glysoja_046863</name>
</gene>
<proteinExistence type="predicted"/>
<dbReference type="Proteomes" id="UP000053555">
    <property type="component" value="Unassembled WGS sequence"/>
</dbReference>
<dbReference type="AlphaFoldDB" id="A0A0B2R012"/>
<evidence type="ECO:0000313" key="1">
    <source>
        <dbReference type="EMBL" id="KHN27236.1"/>
    </source>
</evidence>
<reference evidence="1" key="1">
    <citation type="submission" date="2014-07" db="EMBL/GenBank/DDBJ databases">
        <title>Identification of a novel salt tolerance gene in wild soybean by whole-genome sequencing.</title>
        <authorList>
            <person name="Lam H.-M."/>
            <person name="Qi X."/>
            <person name="Li M.-W."/>
            <person name="Liu X."/>
            <person name="Xie M."/>
            <person name="Ni M."/>
            <person name="Xu X."/>
        </authorList>
    </citation>
    <scope>NUCLEOTIDE SEQUENCE [LARGE SCALE GENOMIC DNA]</scope>
    <source>
        <tissue evidence="1">Root</tissue>
    </source>
</reference>